<dbReference type="InterPro" id="IPR010985">
    <property type="entry name" value="Ribbon_hlx_hlx"/>
</dbReference>
<sequence length="73" mass="8069">MSTLSVPLDAQLEAFIDSMVKSGRYSNKAVVVRQAIKKMSEDEAIEAVMQGMRELREGKILSGDLDELAKQIV</sequence>
<accession>A0A1F7W470</accession>
<organism evidence="2 3">
    <name type="scientific">Candidatus Uhrbacteria bacterium RIFOXYB2_FULL_45_11</name>
    <dbReference type="NCBI Taxonomy" id="1802421"/>
    <lineage>
        <taxon>Bacteria</taxon>
        <taxon>Candidatus Uhriibacteriota</taxon>
    </lineage>
</organism>
<protein>
    <recommendedName>
        <fullName evidence="4">CopG family transcriptional regulator</fullName>
    </recommendedName>
</protein>
<dbReference type="GO" id="GO:0006355">
    <property type="term" value="P:regulation of DNA-templated transcription"/>
    <property type="evidence" value="ECO:0007669"/>
    <property type="project" value="InterPro"/>
</dbReference>
<dbReference type="Gene3D" id="6.10.10.120">
    <property type="entry name" value="Antitoxin ParD1-like"/>
    <property type="match status" value="1"/>
</dbReference>
<dbReference type="InterPro" id="IPR038296">
    <property type="entry name" value="ParD_sf"/>
</dbReference>
<dbReference type="AlphaFoldDB" id="A0A1F7W470"/>
<dbReference type="Pfam" id="PF03693">
    <property type="entry name" value="ParD_antitoxin"/>
    <property type="match status" value="1"/>
</dbReference>
<name>A0A1F7W470_9BACT</name>
<dbReference type="SUPFAM" id="SSF47598">
    <property type="entry name" value="Ribbon-helix-helix"/>
    <property type="match status" value="1"/>
</dbReference>
<dbReference type="InterPro" id="IPR022789">
    <property type="entry name" value="ParD"/>
</dbReference>
<evidence type="ECO:0000313" key="2">
    <source>
        <dbReference type="EMBL" id="OGL97550.1"/>
    </source>
</evidence>
<proteinExistence type="predicted"/>
<dbReference type="EMBL" id="MGFD01000043">
    <property type="protein sequence ID" value="OGL97550.1"/>
    <property type="molecule type" value="Genomic_DNA"/>
</dbReference>
<dbReference type="NCBIfam" id="TIGR02606">
    <property type="entry name" value="antidote_CC2985"/>
    <property type="match status" value="1"/>
</dbReference>
<evidence type="ECO:0008006" key="4">
    <source>
        <dbReference type="Google" id="ProtNLM"/>
    </source>
</evidence>
<evidence type="ECO:0000313" key="3">
    <source>
        <dbReference type="Proteomes" id="UP000177331"/>
    </source>
</evidence>
<evidence type="ECO:0000256" key="1">
    <source>
        <dbReference type="ARBA" id="ARBA00022649"/>
    </source>
</evidence>
<reference evidence="2 3" key="1">
    <citation type="journal article" date="2016" name="Nat. Commun.">
        <title>Thousands of microbial genomes shed light on interconnected biogeochemical processes in an aquifer system.</title>
        <authorList>
            <person name="Anantharaman K."/>
            <person name="Brown C.T."/>
            <person name="Hug L.A."/>
            <person name="Sharon I."/>
            <person name="Castelle C.J."/>
            <person name="Probst A.J."/>
            <person name="Thomas B.C."/>
            <person name="Singh A."/>
            <person name="Wilkins M.J."/>
            <person name="Karaoz U."/>
            <person name="Brodie E.L."/>
            <person name="Williams K.H."/>
            <person name="Hubbard S.S."/>
            <person name="Banfield J.F."/>
        </authorList>
    </citation>
    <scope>NUCLEOTIDE SEQUENCE [LARGE SCALE GENOMIC DNA]</scope>
</reference>
<keyword evidence="1" id="KW-1277">Toxin-antitoxin system</keyword>
<dbReference type="Proteomes" id="UP000177331">
    <property type="component" value="Unassembled WGS sequence"/>
</dbReference>
<gene>
    <name evidence="2" type="ORF">A2318_02975</name>
</gene>
<comment type="caution">
    <text evidence="2">The sequence shown here is derived from an EMBL/GenBank/DDBJ whole genome shotgun (WGS) entry which is preliminary data.</text>
</comment>